<sequence>MLIKKHPARIYALALAVLGLVAAYGINVPQAQVLAVVAAVLGLVGGEAVQRVEDAKTADALLTPSPLHGGLAGE</sequence>
<evidence type="ECO:0000313" key="1">
    <source>
        <dbReference type="EMBL" id="MCB5179514.1"/>
    </source>
</evidence>
<dbReference type="Proteomes" id="UP001199054">
    <property type="component" value="Unassembled WGS sequence"/>
</dbReference>
<evidence type="ECO:0000313" key="2">
    <source>
        <dbReference type="Proteomes" id="UP001199054"/>
    </source>
</evidence>
<keyword evidence="2" id="KW-1185">Reference proteome</keyword>
<gene>
    <name evidence="1" type="ORF">LG632_08955</name>
</gene>
<name>A0ABS8B4K2_9ACTN</name>
<dbReference type="RefSeq" id="WP_226726344.1">
    <property type="nucleotide sequence ID" value="NZ_JAJAUY010000023.1"/>
</dbReference>
<reference evidence="1 2" key="1">
    <citation type="submission" date="2021-10" db="EMBL/GenBank/DDBJ databases">
        <title>Streptomyces sp. strain SMC 277, a novel streptomycete isolated from soil.</title>
        <authorList>
            <person name="Chanama M."/>
        </authorList>
    </citation>
    <scope>NUCLEOTIDE SEQUENCE [LARGE SCALE GENOMIC DNA]</scope>
    <source>
        <strain evidence="1 2">SMC 277</strain>
    </source>
</reference>
<evidence type="ECO:0008006" key="3">
    <source>
        <dbReference type="Google" id="ProtNLM"/>
    </source>
</evidence>
<organism evidence="1 2">
    <name type="scientific">Streptomyces antimicrobicus</name>
    <dbReference type="NCBI Taxonomy" id="2883108"/>
    <lineage>
        <taxon>Bacteria</taxon>
        <taxon>Bacillati</taxon>
        <taxon>Actinomycetota</taxon>
        <taxon>Actinomycetes</taxon>
        <taxon>Kitasatosporales</taxon>
        <taxon>Streptomycetaceae</taxon>
        <taxon>Streptomyces</taxon>
    </lineage>
</organism>
<dbReference type="EMBL" id="JAJAUY010000023">
    <property type="protein sequence ID" value="MCB5179514.1"/>
    <property type="molecule type" value="Genomic_DNA"/>
</dbReference>
<accession>A0ABS8B4K2</accession>
<protein>
    <recommendedName>
        <fullName evidence="3">Holin</fullName>
    </recommendedName>
</protein>
<proteinExistence type="predicted"/>
<comment type="caution">
    <text evidence="1">The sequence shown here is derived from an EMBL/GenBank/DDBJ whole genome shotgun (WGS) entry which is preliminary data.</text>
</comment>